<evidence type="ECO:0000256" key="6">
    <source>
        <dbReference type="ARBA" id="ARBA00022989"/>
    </source>
</evidence>
<evidence type="ECO:0000256" key="1">
    <source>
        <dbReference type="ARBA" id="ARBA00004651"/>
    </source>
</evidence>
<gene>
    <name evidence="9" type="ORF">U473_00925</name>
</gene>
<dbReference type="EMBL" id="LSKU01000001">
    <property type="protein sequence ID" value="KXG42766.1"/>
    <property type="molecule type" value="Genomic_DNA"/>
</dbReference>
<keyword evidence="7 8" id="KW-0472">Membrane</keyword>
<evidence type="ECO:0000256" key="2">
    <source>
        <dbReference type="ARBA" id="ARBA00010735"/>
    </source>
</evidence>
<dbReference type="GO" id="GO:1903785">
    <property type="term" value="P:L-valine transmembrane transport"/>
    <property type="evidence" value="ECO:0007669"/>
    <property type="project" value="TreeGrafter"/>
</dbReference>
<dbReference type="STRING" id="1413211.U473_00925"/>
<keyword evidence="5 8" id="KW-0812">Transmembrane</keyword>
<evidence type="ECO:0000256" key="7">
    <source>
        <dbReference type="ARBA" id="ARBA00023136"/>
    </source>
</evidence>
<dbReference type="OrthoDB" id="3177005at2"/>
<proteinExistence type="inferred from homology"/>
<keyword evidence="4" id="KW-1003">Cell membrane</keyword>
<evidence type="ECO:0000313" key="10">
    <source>
        <dbReference type="Proteomes" id="UP000070352"/>
    </source>
</evidence>
<comment type="caution">
    <text evidence="9">The sequence shown here is derived from an EMBL/GenBank/DDBJ whole genome shotgun (WGS) entry which is preliminary data.</text>
</comment>
<feature type="transmembrane region" description="Helical" evidence="8">
    <location>
        <begin position="153"/>
        <end position="172"/>
    </location>
</feature>
<dbReference type="Proteomes" id="UP000070352">
    <property type="component" value="Unassembled WGS sequence"/>
</dbReference>
<accession>A0A135L183</accession>
<comment type="similarity">
    <text evidence="2">Belongs to the AzlC family.</text>
</comment>
<organism evidence="9 10">
    <name type="scientific">Tepidibacillus decaturensis</name>
    <dbReference type="NCBI Taxonomy" id="1413211"/>
    <lineage>
        <taxon>Bacteria</taxon>
        <taxon>Bacillati</taxon>
        <taxon>Bacillota</taxon>
        <taxon>Bacilli</taxon>
        <taxon>Bacillales</taxon>
        <taxon>Bacillaceae</taxon>
        <taxon>Tepidibacillus</taxon>
    </lineage>
</organism>
<feature type="transmembrane region" description="Helical" evidence="8">
    <location>
        <begin position="12"/>
        <end position="30"/>
    </location>
</feature>
<dbReference type="PANTHER" id="PTHR34979">
    <property type="entry name" value="INNER MEMBRANE PROTEIN YGAZ"/>
    <property type="match status" value="1"/>
</dbReference>
<feature type="transmembrane region" description="Helical" evidence="8">
    <location>
        <begin position="205"/>
        <end position="223"/>
    </location>
</feature>
<dbReference type="PANTHER" id="PTHR34979:SF1">
    <property type="entry name" value="INNER MEMBRANE PROTEIN YGAZ"/>
    <property type="match status" value="1"/>
</dbReference>
<protein>
    <recommendedName>
        <fullName evidence="11">Branched-chain amino acid ABC transporter permease</fullName>
    </recommendedName>
</protein>
<evidence type="ECO:0000256" key="4">
    <source>
        <dbReference type="ARBA" id="ARBA00022475"/>
    </source>
</evidence>
<keyword evidence="6 8" id="KW-1133">Transmembrane helix</keyword>
<feature type="transmembrane region" description="Helical" evidence="8">
    <location>
        <begin position="179"/>
        <end position="199"/>
    </location>
</feature>
<feature type="transmembrane region" description="Helical" evidence="8">
    <location>
        <begin position="125"/>
        <end position="147"/>
    </location>
</feature>
<evidence type="ECO:0008006" key="11">
    <source>
        <dbReference type="Google" id="ProtNLM"/>
    </source>
</evidence>
<comment type="subcellular location">
    <subcellularLocation>
        <location evidence="1">Cell membrane</location>
        <topology evidence="1">Multi-pass membrane protein</topology>
    </subcellularLocation>
</comment>
<dbReference type="Pfam" id="PF03591">
    <property type="entry name" value="AzlC"/>
    <property type="match status" value="1"/>
</dbReference>
<evidence type="ECO:0000313" key="9">
    <source>
        <dbReference type="EMBL" id="KXG42766.1"/>
    </source>
</evidence>
<keyword evidence="3" id="KW-0813">Transport</keyword>
<keyword evidence="10" id="KW-1185">Reference proteome</keyword>
<sequence length="229" mass="24739">MGELRLGIKDGLPIAIGYLPIALTFGILSIQAGLNPFEATGMSIWVFAGASQFIAINLLQSHAQILEIVLTTFILNLRHLLMSTSLSRKLQATPLISSLLSFGITDETFVVASMSEEKFNIGGKYFLGLATTAYVGWVIGTFIGSLFSQMIPASLTAGMGIALYVMFIGLLVPSMKKSWQITFIAIFSGLMNWIISMVFTSLSSGWTIIIATLIATTVGAFLPQEEEII</sequence>
<dbReference type="RefSeq" id="WP_068722527.1">
    <property type="nucleotide sequence ID" value="NZ_LSKU01000001.1"/>
</dbReference>
<evidence type="ECO:0000256" key="3">
    <source>
        <dbReference type="ARBA" id="ARBA00022448"/>
    </source>
</evidence>
<dbReference type="InterPro" id="IPR011606">
    <property type="entry name" value="Brnchd-chn_aa_trnsp_permease"/>
</dbReference>
<dbReference type="AlphaFoldDB" id="A0A135L183"/>
<reference evidence="9 10" key="1">
    <citation type="submission" date="2016-02" db="EMBL/GenBank/DDBJ databases">
        <title>Draft Genome for Tepidibacillus decaturensis nov. sp. Strain Z9, an Anaerobic, Moderately Thermophilic and Heterotrophic Bacterium from Deep Subsurface of the Illinois Basin, USA.</title>
        <authorList>
            <person name="Dong Y."/>
            <person name="Chang J.Y."/>
            <person name="Sanford R."/>
            <person name="Fouke B.W."/>
        </authorList>
    </citation>
    <scope>NUCLEOTIDE SEQUENCE [LARGE SCALE GENOMIC DNA]</scope>
    <source>
        <strain evidence="9 10">Z9</strain>
    </source>
</reference>
<dbReference type="GO" id="GO:0005886">
    <property type="term" value="C:plasma membrane"/>
    <property type="evidence" value="ECO:0007669"/>
    <property type="project" value="UniProtKB-SubCell"/>
</dbReference>
<evidence type="ECO:0000256" key="5">
    <source>
        <dbReference type="ARBA" id="ARBA00022692"/>
    </source>
</evidence>
<evidence type="ECO:0000256" key="8">
    <source>
        <dbReference type="SAM" id="Phobius"/>
    </source>
</evidence>
<feature type="transmembrane region" description="Helical" evidence="8">
    <location>
        <begin position="42"/>
        <end position="59"/>
    </location>
</feature>
<name>A0A135L183_9BACI</name>